<dbReference type="InterPro" id="IPR036291">
    <property type="entry name" value="NAD(P)-bd_dom_sf"/>
</dbReference>
<dbReference type="PANTHER" id="PTHR43355:SF2">
    <property type="entry name" value="FLAVIN REDUCTASE (NADPH)"/>
    <property type="match status" value="1"/>
</dbReference>
<dbReference type="GO" id="GO:0042602">
    <property type="term" value="F:riboflavin reductase (NADPH) activity"/>
    <property type="evidence" value="ECO:0007669"/>
    <property type="project" value="TreeGrafter"/>
</dbReference>
<feature type="domain" description="NAD(P)-binding" evidence="1">
    <location>
        <begin position="7"/>
        <end position="190"/>
    </location>
</feature>
<dbReference type="PANTHER" id="PTHR43355">
    <property type="entry name" value="FLAVIN REDUCTASE (NADPH)"/>
    <property type="match status" value="1"/>
</dbReference>
<name>A0A2Z5FZN8_9BACT</name>
<evidence type="ECO:0000313" key="2">
    <source>
        <dbReference type="EMBL" id="AXC12292.1"/>
    </source>
</evidence>
<sequence>MKLLILGATGKTGSELVKQALERGFEVTALVRFPHKIKTKDNRLTVVTGSPLNEEILKKVVPGNDAVLSTLGHPDLNESYLVTEAAQTLITVMNTSNVKRFMILSSTLVSAGGSFMTKIPRYLTRHALNDSAQMEKIVGSSSLAWTIVRLVRLTNTSVAPYRIFEKEPPAVSPSISRKSVAACMLDLVADQAYVQKTISICKLR</sequence>
<dbReference type="KEGG" id="abas:ACPOL_2990"/>
<dbReference type="SUPFAM" id="SSF51735">
    <property type="entry name" value="NAD(P)-binding Rossmann-fold domains"/>
    <property type="match status" value="1"/>
</dbReference>
<evidence type="ECO:0000259" key="1">
    <source>
        <dbReference type="Pfam" id="PF13460"/>
    </source>
</evidence>
<organism evidence="2 3">
    <name type="scientific">Acidisarcina polymorpha</name>
    <dbReference type="NCBI Taxonomy" id="2211140"/>
    <lineage>
        <taxon>Bacteria</taxon>
        <taxon>Pseudomonadati</taxon>
        <taxon>Acidobacteriota</taxon>
        <taxon>Terriglobia</taxon>
        <taxon>Terriglobales</taxon>
        <taxon>Acidobacteriaceae</taxon>
        <taxon>Acidisarcina</taxon>
    </lineage>
</organism>
<reference evidence="2 3" key="1">
    <citation type="journal article" date="2018" name="Front. Microbiol.">
        <title>Hydrolytic Capabilities as a Key to Environmental Success: Chitinolytic and Cellulolytic Acidobacteria From Acidic Sub-arctic Soils and Boreal Peatlands.</title>
        <authorList>
            <person name="Belova S.E."/>
            <person name="Ravin N.V."/>
            <person name="Pankratov T.A."/>
            <person name="Rakitin A.L."/>
            <person name="Ivanova A.A."/>
            <person name="Beletsky A.V."/>
            <person name="Mardanov A.V."/>
            <person name="Sinninghe Damste J.S."/>
            <person name="Dedysh S.N."/>
        </authorList>
    </citation>
    <scope>NUCLEOTIDE SEQUENCE [LARGE SCALE GENOMIC DNA]</scope>
    <source>
        <strain evidence="2 3">SBC82</strain>
    </source>
</reference>
<protein>
    <submittedName>
        <fullName evidence="2">Flavin reductase</fullName>
    </submittedName>
</protein>
<keyword evidence="3" id="KW-1185">Reference proteome</keyword>
<dbReference type="RefSeq" id="WP_114207544.1">
    <property type="nucleotide sequence ID" value="NZ_CP030840.1"/>
</dbReference>
<dbReference type="Proteomes" id="UP000253606">
    <property type="component" value="Chromosome"/>
</dbReference>
<proteinExistence type="predicted"/>
<dbReference type="OrthoDB" id="9785372at2"/>
<dbReference type="GO" id="GO:0004074">
    <property type="term" value="F:biliverdin reductase [NAD(P)H] activity"/>
    <property type="evidence" value="ECO:0007669"/>
    <property type="project" value="TreeGrafter"/>
</dbReference>
<accession>A0A2Z5FZN8</accession>
<evidence type="ECO:0000313" key="3">
    <source>
        <dbReference type="Proteomes" id="UP000253606"/>
    </source>
</evidence>
<dbReference type="Gene3D" id="3.40.50.720">
    <property type="entry name" value="NAD(P)-binding Rossmann-like Domain"/>
    <property type="match status" value="1"/>
</dbReference>
<dbReference type="EMBL" id="CP030840">
    <property type="protein sequence ID" value="AXC12292.1"/>
    <property type="molecule type" value="Genomic_DNA"/>
</dbReference>
<dbReference type="InterPro" id="IPR051606">
    <property type="entry name" value="Polyketide_Oxido-like"/>
</dbReference>
<dbReference type="Pfam" id="PF13460">
    <property type="entry name" value="NAD_binding_10"/>
    <property type="match status" value="1"/>
</dbReference>
<dbReference type="InterPro" id="IPR016040">
    <property type="entry name" value="NAD(P)-bd_dom"/>
</dbReference>
<dbReference type="AlphaFoldDB" id="A0A2Z5FZN8"/>
<gene>
    <name evidence="2" type="ORF">ACPOL_2990</name>
</gene>